<organism evidence="1 2">
    <name type="scientific">Lingula anatina</name>
    <name type="common">Brachiopod</name>
    <name type="synonym">Lingula unguis</name>
    <dbReference type="NCBI Taxonomy" id="7574"/>
    <lineage>
        <taxon>Eukaryota</taxon>
        <taxon>Metazoa</taxon>
        <taxon>Spiralia</taxon>
        <taxon>Lophotrochozoa</taxon>
        <taxon>Brachiopoda</taxon>
        <taxon>Linguliformea</taxon>
        <taxon>Lingulata</taxon>
        <taxon>Lingulida</taxon>
        <taxon>Linguloidea</taxon>
        <taxon>Lingulidae</taxon>
        <taxon>Lingula</taxon>
    </lineage>
</organism>
<dbReference type="Proteomes" id="UP000085678">
    <property type="component" value="Unplaced"/>
</dbReference>
<accession>A0A1S3JN42</accession>
<dbReference type="SUPFAM" id="SSF50814">
    <property type="entry name" value="Lipocalins"/>
    <property type="match status" value="1"/>
</dbReference>
<dbReference type="InterPro" id="IPR012674">
    <property type="entry name" value="Calycin"/>
</dbReference>
<name>A0A1S3JN42_LINAN</name>
<sequence length="136" mass="15268">MEAFLGDWVSIRDEVDWTPFMKASGMDDEKIEFYNKLDKEHDTIMTFAKEGDGYIFKSESGPVKYSLNFQLGKPYEMTFDEMNITGIFKLENGALIDESKISGNNATVTSRTISGDTMVADSTTGGITLSRSYKKK</sequence>
<keyword evidence="1" id="KW-1185">Reference proteome</keyword>
<evidence type="ECO:0000313" key="1">
    <source>
        <dbReference type="Proteomes" id="UP000085678"/>
    </source>
</evidence>
<dbReference type="CDD" id="cd00742">
    <property type="entry name" value="FABP"/>
    <property type="match status" value="1"/>
</dbReference>
<dbReference type="GeneID" id="106174517"/>
<dbReference type="InParanoid" id="A0A1S3JN42"/>
<dbReference type="Gene3D" id="2.40.128.20">
    <property type="match status" value="1"/>
</dbReference>
<gene>
    <name evidence="2" type="primary">LOC106174517</name>
</gene>
<dbReference type="RefSeq" id="XP_013411571.1">
    <property type="nucleotide sequence ID" value="XM_013556117.1"/>
</dbReference>
<protein>
    <submittedName>
        <fullName evidence="2">Uncharacterized protein LOC106174517</fullName>
    </submittedName>
</protein>
<evidence type="ECO:0000313" key="2">
    <source>
        <dbReference type="RefSeq" id="XP_013411571.1"/>
    </source>
</evidence>
<dbReference type="AlphaFoldDB" id="A0A1S3JN42"/>
<dbReference type="KEGG" id="lak:106174517"/>
<dbReference type="OrthoDB" id="354351at2759"/>
<reference evidence="2" key="1">
    <citation type="submission" date="2025-08" db="UniProtKB">
        <authorList>
            <consortium name="RefSeq"/>
        </authorList>
    </citation>
    <scope>IDENTIFICATION</scope>
    <source>
        <tissue evidence="2">Gonads</tissue>
    </source>
</reference>
<proteinExistence type="predicted"/>
<dbReference type="GO" id="GO:0008289">
    <property type="term" value="F:lipid binding"/>
    <property type="evidence" value="ECO:0007669"/>
    <property type="project" value="UniProtKB-KW"/>
</dbReference>